<comment type="caution">
    <text evidence="3">The sequence shown here is derived from an EMBL/GenBank/DDBJ whole genome shotgun (WGS) entry which is preliminary data.</text>
</comment>
<feature type="domain" description="Methyltransferase FkbM" evidence="1">
    <location>
        <begin position="410"/>
        <end position="553"/>
    </location>
</feature>
<dbReference type="InterPro" id="IPR029063">
    <property type="entry name" value="SAM-dependent_MTases_sf"/>
</dbReference>
<protein>
    <submittedName>
        <fullName evidence="3">Methyltransferase, FkbM family</fullName>
    </submittedName>
</protein>
<proteinExistence type="predicted"/>
<dbReference type="InterPro" id="IPR016040">
    <property type="entry name" value="NAD(P)-bd_dom"/>
</dbReference>
<reference evidence="4" key="1">
    <citation type="submission" date="2015-02" db="EMBL/GenBank/DDBJ databases">
        <title>Draft Genome of Frankia sp. CpI1-S.</title>
        <authorList>
            <person name="Oshone R.T."/>
            <person name="Ngom M."/>
            <person name="Ghodhbane-Gtari F."/>
            <person name="Gtari M."/>
            <person name="Morris K."/>
            <person name="Thomas K."/>
            <person name="Sen A."/>
            <person name="Tisa L.S."/>
        </authorList>
    </citation>
    <scope>NUCLEOTIDE SEQUENCE [LARGE SCALE GENOMIC DNA]</scope>
    <source>
        <strain evidence="4">CpI1-S</strain>
    </source>
</reference>
<evidence type="ECO:0000313" key="4">
    <source>
        <dbReference type="Proteomes" id="UP000032545"/>
    </source>
</evidence>
<name>A0A0D8BNL6_9ACTN</name>
<dbReference type="InterPro" id="IPR006342">
    <property type="entry name" value="FkbM_mtfrase"/>
</dbReference>
<dbReference type="SUPFAM" id="SSF51735">
    <property type="entry name" value="NAD(P)-binding Rossmann-fold domains"/>
    <property type="match status" value="1"/>
</dbReference>
<dbReference type="Pfam" id="PF05050">
    <property type="entry name" value="Methyltransf_21"/>
    <property type="match status" value="1"/>
</dbReference>
<keyword evidence="4" id="KW-1185">Reference proteome</keyword>
<dbReference type="GO" id="GO:0044877">
    <property type="term" value="F:protein-containing complex binding"/>
    <property type="evidence" value="ECO:0007669"/>
    <property type="project" value="TreeGrafter"/>
</dbReference>
<dbReference type="Gene3D" id="3.40.50.150">
    <property type="entry name" value="Vaccinia Virus protein VP39"/>
    <property type="match status" value="1"/>
</dbReference>
<dbReference type="InterPro" id="IPR036291">
    <property type="entry name" value="NAD(P)-bd_dom_sf"/>
</dbReference>
<sequence>MKILVTGATGFLGSRVVPRALAQGHEIVGLARSATAAAALRRQGAAAVTGDLDDPAGLAAAFTKADCTALLNIASLGFGHADAIVSATRAAGIRRAVFLSTTGIFTSLDPPSKRVRIAAEHTIETSGLDWTIIRPTMIYGGSDDRNMARLLALVRRVPILPLPGGGRRLHQPVHVDDLAATVLRALSADAAVGRGYDVAGPRALSLRQIVAAAAAAEGRRVYCVPVPARPVLAAARAYERRAATPRLKAEQIARLAEDKAFDIGPAMRDLDHRPRPFGVGIAEQAAAQRRAAGRSAPAARASRRARVMSRPDQLRRLIRDVRDVAAVAGGSTALRFGAAIAHHAPAVLRTGTLDAADRAMARGSHTYRPLPGVQITLPGGAFGGAREMYCRGVYHALPGFAPAAGEIVVDLGANQGLFSVLAARAGADVIAVEAQRGFASAFVNHAAANGVSHRIQLLHALVGPSTGVFADPRARHGATHWEGDVDGLTMAQVLESGGADRVDLLKLDIEGSEFALFDEPGWLEAVGRLVMEVHPAFGDPAALVARLRRHGFEVTLLANDLRRVRDLAGASSGYLYARRDGWSAGTAAAGPPAAVPAGIPG</sequence>
<dbReference type="PANTHER" id="PTHR12126">
    <property type="entry name" value="NADH-UBIQUINONE OXIDOREDUCTASE 39 KDA SUBUNIT-RELATED"/>
    <property type="match status" value="1"/>
</dbReference>
<dbReference type="Pfam" id="PF13460">
    <property type="entry name" value="NAD_binding_10"/>
    <property type="match status" value="1"/>
</dbReference>
<feature type="domain" description="NAD(P)-binding" evidence="2">
    <location>
        <begin position="7"/>
        <end position="141"/>
    </location>
</feature>
<dbReference type="InterPro" id="IPR051207">
    <property type="entry name" value="ComplexI_NDUFA9_subunit"/>
</dbReference>
<dbReference type="OrthoDB" id="9787292at2"/>
<evidence type="ECO:0000259" key="1">
    <source>
        <dbReference type="Pfam" id="PF05050"/>
    </source>
</evidence>
<organism evidence="3 4">
    <name type="scientific">Frankia torreyi</name>
    <dbReference type="NCBI Taxonomy" id="1856"/>
    <lineage>
        <taxon>Bacteria</taxon>
        <taxon>Bacillati</taxon>
        <taxon>Actinomycetota</taxon>
        <taxon>Actinomycetes</taxon>
        <taxon>Frankiales</taxon>
        <taxon>Frankiaceae</taxon>
        <taxon>Frankia</taxon>
    </lineage>
</organism>
<dbReference type="PANTHER" id="PTHR12126:SF11">
    <property type="entry name" value="NADH DEHYDROGENASE [UBIQUINONE] 1 ALPHA SUBCOMPLEX SUBUNIT 9, MITOCHONDRIAL"/>
    <property type="match status" value="1"/>
</dbReference>
<evidence type="ECO:0000259" key="2">
    <source>
        <dbReference type="Pfam" id="PF13460"/>
    </source>
</evidence>
<dbReference type="RefSeq" id="WP_044883019.1">
    <property type="nucleotide sequence ID" value="NZ_JYFN01000001.1"/>
</dbReference>
<gene>
    <name evidence="3" type="ORF">FF36_00245</name>
</gene>
<keyword evidence="3" id="KW-0489">Methyltransferase</keyword>
<dbReference type="Gene3D" id="3.40.50.720">
    <property type="entry name" value="NAD(P)-binding Rossmann-like Domain"/>
    <property type="match status" value="1"/>
</dbReference>
<dbReference type="EMBL" id="JYFN01000001">
    <property type="protein sequence ID" value="KJE25629.1"/>
    <property type="molecule type" value="Genomic_DNA"/>
</dbReference>
<dbReference type="NCBIfam" id="TIGR01444">
    <property type="entry name" value="fkbM_fam"/>
    <property type="match status" value="1"/>
</dbReference>
<dbReference type="AlphaFoldDB" id="A0A0D8BNL6"/>
<keyword evidence="3" id="KW-0808">Transferase</keyword>
<dbReference type="GO" id="GO:0008168">
    <property type="term" value="F:methyltransferase activity"/>
    <property type="evidence" value="ECO:0007669"/>
    <property type="project" value="UniProtKB-KW"/>
</dbReference>
<evidence type="ECO:0000313" key="3">
    <source>
        <dbReference type="EMBL" id="KJE25629.1"/>
    </source>
</evidence>
<accession>A0A0D8BNL6</accession>
<dbReference type="GO" id="GO:0032259">
    <property type="term" value="P:methylation"/>
    <property type="evidence" value="ECO:0007669"/>
    <property type="project" value="UniProtKB-KW"/>
</dbReference>
<reference evidence="3 4" key="2">
    <citation type="journal article" date="2016" name="Genome Announc.">
        <title>Permanent Draft Genome Sequences for Two Variants of Frankia sp. Strain CpI1, the First Frankia Strain Isolated from Root Nodules of Comptonia peregrina.</title>
        <authorList>
            <person name="Oshone R."/>
            <person name="Hurst S.G.IV."/>
            <person name="Abebe-Akele F."/>
            <person name="Simpson S."/>
            <person name="Morris K."/>
            <person name="Thomas W.K."/>
            <person name="Tisa L.S."/>
        </authorList>
    </citation>
    <scope>NUCLEOTIDE SEQUENCE [LARGE SCALE GENOMIC DNA]</scope>
    <source>
        <strain evidence="4">CpI1-S</strain>
    </source>
</reference>
<dbReference type="SUPFAM" id="SSF53335">
    <property type="entry name" value="S-adenosyl-L-methionine-dependent methyltransferases"/>
    <property type="match status" value="1"/>
</dbReference>
<dbReference type="Proteomes" id="UP000032545">
    <property type="component" value="Unassembled WGS sequence"/>
</dbReference>
<dbReference type="PATRIC" id="fig|1502723.3.peg.270"/>